<organism evidence="1 2">
    <name type="scientific">Rubricella aquisinus</name>
    <dbReference type="NCBI Taxonomy" id="2028108"/>
    <lineage>
        <taxon>Bacteria</taxon>
        <taxon>Pseudomonadati</taxon>
        <taxon>Pseudomonadota</taxon>
        <taxon>Alphaproteobacteria</taxon>
        <taxon>Rhodobacterales</taxon>
        <taxon>Paracoccaceae</taxon>
        <taxon>Rubricella</taxon>
    </lineage>
</organism>
<dbReference type="EMBL" id="JACIJS010000002">
    <property type="protein sequence ID" value="MBB5514854.1"/>
    <property type="molecule type" value="Genomic_DNA"/>
</dbReference>
<reference evidence="1 2" key="1">
    <citation type="submission" date="2020-08" db="EMBL/GenBank/DDBJ databases">
        <title>Genomic Encyclopedia of Type Strains, Phase IV (KMG-IV): sequencing the most valuable type-strain genomes for metagenomic binning, comparative biology and taxonomic classification.</title>
        <authorList>
            <person name="Goeker M."/>
        </authorList>
    </citation>
    <scope>NUCLEOTIDE SEQUENCE [LARGE SCALE GENOMIC DNA]</scope>
    <source>
        <strain evidence="1 2">DSM 103377</strain>
    </source>
</reference>
<dbReference type="AlphaFoldDB" id="A0A840WWY9"/>
<comment type="caution">
    <text evidence="1">The sequence shown here is derived from an EMBL/GenBank/DDBJ whole genome shotgun (WGS) entry which is preliminary data.</text>
</comment>
<name>A0A840WWY9_9RHOB</name>
<keyword evidence="2" id="KW-1185">Reference proteome</keyword>
<accession>A0A840WWY9</accession>
<sequence length="100" mass="10929">MAFDPIKAGALTVCAFLLTACGGTSGSDLLSEAGRIADRLNTSQEDDPDIDRGFDAHPLSTMRPSIWVDPFGCEHWIIDDGVEGYLMNRLNRDGTPRCRD</sequence>
<evidence type="ECO:0008006" key="3">
    <source>
        <dbReference type="Google" id="ProtNLM"/>
    </source>
</evidence>
<evidence type="ECO:0000313" key="1">
    <source>
        <dbReference type="EMBL" id="MBB5514854.1"/>
    </source>
</evidence>
<proteinExistence type="predicted"/>
<evidence type="ECO:0000313" key="2">
    <source>
        <dbReference type="Proteomes" id="UP000553766"/>
    </source>
</evidence>
<dbReference type="Proteomes" id="UP000553766">
    <property type="component" value="Unassembled WGS sequence"/>
</dbReference>
<dbReference type="PROSITE" id="PS51257">
    <property type="entry name" value="PROKAR_LIPOPROTEIN"/>
    <property type="match status" value="1"/>
</dbReference>
<protein>
    <recommendedName>
        <fullName evidence="3">Lipoprotein</fullName>
    </recommendedName>
</protein>
<gene>
    <name evidence="1" type="ORF">FHS89_000860</name>
</gene>
<dbReference type="RefSeq" id="WP_184009148.1">
    <property type="nucleotide sequence ID" value="NZ_JACIJS010000002.1"/>
</dbReference>